<name>A0A0A9GBZ1_ARUDO</name>
<dbReference type="AlphaFoldDB" id="A0A0A9GBZ1"/>
<protein>
    <submittedName>
        <fullName evidence="1">Uncharacterized protein</fullName>
    </submittedName>
</protein>
<evidence type="ECO:0000313" key="1">
    <source>
        <dbReference type="EMBL" id="JAE22017.1"/>
    </source>
</evidence>
<organism evidence="1">
    <name type="scientific">Arundo donax</name>
    <name type="common">Giant reed</name>
    <name type="synonym">Donax arundinaceus</name>
    <dbReference type="NCBI Taxonomy" id="35708"/>
    <lineage>
        <taxon>Eukaryota</taxon>
        <taxon>Viridiplantae</taxon>
        <taxon>Streptophyta</taxon>
        <taxon>Embryophyta</taxon>
        <taxon>Tracheophyta</taxon>
        <taxon>Spermatophyta</taxon>
        <taxon>Magnoliopsida</taxon>
        <taxon>Liliopsida</taxon>
        <taxon>Poales</taxon>
        <taxon>Poaceae</taxon>
        <taxon>PACMAD clade</taxon>
        <taxon>Arundinoideae</taxon>
        <taxon>Arundineae</taxon>
        <taxon>Arundo</taxon>
    </lineage>
</organism>
<reference evidence="1" key="2">
    <citation type="journal article" date="2015" name="Data Brief">
        <title>Shoot transcriptome of the giant reed, Arundo donax.</title>
        <authorList>
            <person name="Barrero R.A."/>
            <person name="Guerrero F.D."/>
            <person name="Moolhuijzen P."/>
            <person name="Goolsby J.A."/>
            <person name="Tidwell J."/>
            <person name="Bellgard S.E."/>
            <person name="Bellgard M.I."/>
        </authorList>
    </citation>
    <scope>NUCLEOTIDE SEQUENCE</scope>
    <source>
        <tissue evidence="1">Shoot tissue taken approximately 20 cm above the soil surface</tissue>
    </source>
</reference>
<accession>A0A0A9GBZ1</accession>
<dbReference type="EMBL" id="GBRH01175879">
    <property type="protein sequence ID" value="JAE22017.1"/>
    <property type="molecule type" value="Transcribed_RNA"/>
</dbReference>
<proteinExistence type="predicted"/>
<reference evidence="1" key="1">
    <citation type="submission" date="2014-09" db="EMBL/GenBank/DDBJ databases">
        <authorList>
            <person name="Magalhaes I.L.F."/>
            <person name="Oliveira U."/>
            <person name="Santos F.R."/>
            <person name="Vidigal T.H.D.A."/>
            <person name="Brescovit A.D."/>
            <person name="Santos A.J."/>
        </authorList>
    </citation>
    <scope>NUCLEOTIDE SEQUENCE</scope>
    <source>
        <tissue evidence="1">Shoot tissue taken approximately 20 cm above the soil surface</tissue>
    </source>
</reference>
<sequence>MSICFQKYLNLLAMVSEEFAEFGKLRLFSAEMQLIDTNIARILAQDLLALLHILCKKKTIYFTVIKIRANLGKATELMILGFTHACYGQVLIRVY</sequence>